<sequence>MQTLSIDIETYSSVNLPKCGVYKYAESPDFEILLFGYSADGSDVAVIDLAQGERLPQEIIDGLTDDSVIKWAFNANFERICLSRYLRDLGMSLDPFHDNHPLSIDCARFLNPESWRCSMVWAATMGLPLSLEGVGAVLGLEKQKLTDGKDLIKYFSVPCAPTKTNGGRTRNRPFHAPDKWEAFKKYNIRDVETEIGIKDRLAKFPVSDDVWDEYHIDQEINDRGVRLDMDLVQEAIEMDTRSRSELTAAMKDMTALDNPNSVQQMKQWLKGNGLATDSLGKKVVAELIKTAPPELQTVLELRQQLAKSSVKKYQTMERAVCDDGRARGMFMFYGANRTGRWAGRLIQLQNLPQNHLEDLADARALVKSGDFEAVKLLYEDVPDTLSQLIRTAFIPKDGMQLYVSDFSAIEARVIAWYAGEMWRQKVFENGGDIYCASASQMFHVPVEKHGINGHLRQKGKIAELALGYGGSVGALKAMGAIEMGLTEDELPPLVDAWRQTNPNIVKFWWDVDRAVMEAVKYKHMTSSYGLTFSCRSGILFITLPSGRNLAYVKPKVGTNKFGGECITYEGIGSTKKWERLDSYGPKFVENIVQATSRDILCYAMKTLRCCSIVMHIHDELVIEADPRMSLDALCDQMGRTPPWAKGLKLRADGYITPFYKKD</sequence>
<dbReference type="SUPFAM" id="SSF53098">
    <property type="entry name" value="Ribonuclease H-like"/>
    <property type="match status" value="1"/>
</dbReference>
<gene>
    <name evidence="5" type="ORF">BHK98_11380</name>
</gene>
<dbReference type="SUPFAM" id="SSF56672">
    <property type="entry name" value="DNA/RNA polymerases"/>
    <property type="match status" value="1"/>
</dbReference>
<protein>
    <recommendedName>
        <fullName evidence="1">DNA-directed DNA polymerase</fullName>
        <ecNumber evidence="1">2.7.7.7</ecNumber>
    </recommendedName>
</protein>
<organism evidence="5 6">
    <name type="scientific">Hornefia porci</name>
    <dbReference type="NCBI Taxonomy" id="2652292"/>
    <lineage>
        <taxon>Bacteria</taxon>
        <taxon>Bacillati</taxon>
        <taxon>Bacillota</taxon>
        <taxon>Clostridia</taxon>
        <taxon>Peptostreptococcales</taxon>
        <taxon>Anaerovoracaceae</taxon>
        <taxon>Hornefia</taxon>
    </lineage>
</organism>
<evidence type="ECO:0000256" key="1">
    <source>
        <dbReference type="ARBA" id="ARBA00012417"/>
    </source>
</evidence>
<dbReference type="InterPro" id="IPR002298">
    <property type="entry name" value="DNA_polymerase_A"/>
</dbReference>
<dbReference type="Pfam" id="PF00476">
    <property type="entry name" value="DNA_pol_A"/>
    <property type="match status" value="1"/>
</dbReference>
<dbReference type="GO" id="GO:0006261">
    <property type="term" value="P:DNA-templated DNA replication"/>
    <property type="evidence" value="ECO:0007669"/>
    <property type="project" value="InterPro"/>
</dbReference>
<dbReference type="EC" id="2.7.7.7" evidence="1"/>
<dbReference type="RefSeq" id="WP_075714376.1">
    <property type="nucleotide sequence ID" value="NZ_MJIE01000001.1"/>
</dbReference>
<evidence type="ECO:0000256" key="3">
    <source>
        <dbReference type="ARBA" id="ARBA00049244"/>
    </source>
</evidence>
<reference evidence="5 6" key="1">
    <citation type="journal article" date="2016" name="Appl. Environ. Microbiol.">
        <title>Function and Phylogeny of Bacterial Butyryl Coenzyme A:Acetate Transferases and Their Diversity in the Proximal Colon of Swine.</title>
        <authorList>
            <person name="Trachsel J."/>
            <person name="Bayles D.O."/>
            <person name="Looft T."/>
            <person name="Levine U.Y."/>
            <person name="Allen H.K."/>
        </authorList>
    </citation>
    <scope>NUCLEOTIDE SEQUENCE [LARGE SCALE GENOMIC DNA]</scope>
    <source>
        <strain evidence="5 6">68-3-10</strain>
    </source>
</reference>
<dbReference type="EMBL" id="MJIE01000001">
    <property type="protein sequence ID" value="OLR56617.1"/>
    <property type="molecule type" value="Genomic_DNA"/>
</dbReference>
<evidence type="ECO:0000259" key="4">
    <source>
        <dbReference type="SMART" id="SM00482"/>
    </source>
</evidence>
<dbReference type="InterPro" id="IPR001098">
    <property type="entry name" value="DNA-dir_DNA_pol_A_palm_dom"/>
</dbReference>
<comment type="catalytic activity">
    <reaction evidence="3">
        <text>DNA(n) + a 2'-deoxyribonucleoside 5'-triphosphate = DNA(n+1) + diphosphate</text>
        <dbReference type="Rhea" id="RHEA:22508"/>
        <dbReference type="Rhea" id="RHEA-COMP:17339"/>
        <dbReference type="Rhea" id="RHEA-COMP:17340"/>
        <dbReference type="ChEBI" id="CHEBI:33019"/>
        <dbReference type="ChEBI" id="CHEBI:61560"/>
        <dbReference type="ChEBI" id="CHEBI:173112"/>
        <dbReference type="EC" id="2.7.7.7"/>
    </reaction>
</comment>
<dbReference type="PANTHER" id="PTHR10133:SF27">
    <property type="entry name" value="DNA POLYMERASE NU"/>
    <property type="match status" value="1"/>
</dbReference>
<dbReference type="Gene3D" id="1.10.150.20">
    <property type="entry name" value="5' to 3' exonuclease, C-terminal subdomain"/>
    <property type="match status" value="1"/>
</dbReference>
<comment type="caution">
    <text evidence="5">The sequence shown here is derived from an EMBL/GenBank/DDBJ whole genome shotgun (WGS) entry which is preliminary data.</text>
</comment>
<dbReference type="GO" id="GO:0003887">
    <property type="term" value="F:DNA-directed DNA polymerase activity"/>
    <property type="evidence" value="ECO:0007669"/>
    <property type="project" value="UniProtKB-EC"/>
</dbReference>
<proteinExistence type="predicted"/>
<dbReference type="OrthoDB" id="9764911at2"/>
<dbReference type="GO" id="GO:0003677">
    <property type="term" value="F:DNA binding"/>
    <property type="evidence" value="ECO:0007669"/>
    <property type="project" value="InterPro"/>
</dbReference>
<dbReference type="STRING" id="1261640.BHK98_11380"/>
<accession>A0A1Q9JKE7</accession>
<dbReference type="InterPro" id="IPR012337">
    <property type="entry name" value="RNaseH-like_sf"/>
</dbReference>
<name>A0A1Q9JKE7_9FIRM</name>
<dbReference type="PANTHER" id="PTHR10133">
    <property type="entry name" value="DNA POLYMERASE I"/>
    <property type="match status" value="1"/>
</dbReference>
<feature type="domain" description="DNA-directed DNA polymerase family A palm" evidence="4">
    <location>
        <begin position="386"/>
        <end position="628"/>
    </location>
</feature>
<keyword evidence="2" id="KW-0235">DNA replication</keyword>
<evidence type="ECO:0000313" key="5">
    <source>
        <dbReference type="EMBL" id="OLR56617.1"/>
    </source>
</evidence>
<dbReference type="AlphaFoldDB" id="A0A1Q9JKE7"/>
<dbReference type="GO" id="GO:0006302">
    <property type="term" value="P:double-strand break repair"/>
    <property type="evidence" value="ECO:0007669"/>
    <property type="project" value="TreeGrafter"/>
</dbReference>
<dbReference type="SMART" id="SM00482">
    <property type="entry name" value="POLAc"/>
    <property type="match status" value="1"/>
</dbReference>
<keyword evidence="6" id="KW-1185">Reference proteome</keyword>
<dbReference type="Proteomes" id="UP000187404">
    <property type="component" value="Unassembled WGS sequence"/>
</dbReference>
<evidence type="ECO:0000256" key="2">
    <source>
        <dbReference type="ARBA" id="ARBA00022705"/>
    </source>
</evidence>
<evidence type="ECO:0000313" key="6">
    <source>
        <dbReference type="Proteomes" id="UP000187404"/>
    </source>
</evidence>
<dbReference type="InterPro" id="IPR043502">
    <property type="entry name" value="DNA/RNA_pol_sf"/>
</dbReference>
<dbReference type="CDD" id="cd08642">
    <property type="entry name" value="DNA_pol_A_pol_I_A"/>
    <property type="match status" value="1"/>
</dbReference>